<evidence type="ECO:0000256" key="3">
    <source>
        <dbReference type="SAM" id="MobiDB-lite"/>
    </source>
</evidence>
<dbReference type="SUPFAM" id="SSF52058">
    <property type="entry name" value="L domain-like"/>
    <property type="match status" value="1"/>
</dbReference>
<feature type="compositionally biased region" description="Polar residues" evidence="3">
    <location>
        <begin position="621"/>
        <end position="632"/>
    </location>
</feature>
<dbReference type="OrthoDB" id="1517790at2759"/>
<gene>
    <name evidence="4" type="ORF">C6P46_006521</name>
</gene>
<feature type="compositionally biased region" description="Low complexity" evidence="3">
    <location>
        <begin position="499"/>
        <end position="518"/>
    </location>
</feature>
<evidence type="ECO:0000313" key="5">
    <source>
        <dbReference type="Proteomes" id="UP000777482"/>
    </source>
</evidence>
<keyword evidence="1" id="KW-0433">Leucine-rich repeat</keyword>
<feature type="compositionally biased region" description="Polar residues" evidence="3">
    <location>
        <begin position="1"/>
        <end position="10"/>
    </location>
</feature>
<sequence length="655" mass="69024">MPKLSHSGQKPAQGKPYARRRDEQQPPAAGSFADCKPYPPRPRKPGQSDQPNRHVKVDGGAQGTKPQRASQQLDLSGQQLTQLPRLADYAALSKLNLSNCGLTDITFVKDAAPSLTWLNVTGNDLSRDGAWNGVESLSTLFVLNASHCNLTETPRCVGSLKTLKALVLSHNSLTKLEHVANLSDLNTIVVSNNSLTALPRSLATLPALKKISAAHNQLTSPGLPDLSALSHLHELRLNDNRSLSSLPSHFGSWGKAPAPPSAGPTPDSGYQQKNKPRSRGGLEILDLGNCGFESWFGLRELAKQDGIVNLGLKGNKVAEEAVAANGFDSFREKLTILLPSLRILDTHRFDAKHAELKAARSSRTAEQKILDAGPMALALNEQSAAPVKVDELLKERERVRENRRRAKKGIKEQVGEGKKRPRELEERELEGATSGVDKGKKRARGGDDDDANEDSTTSAAAAAAAAESAGEDKPKKPKKRTKAERKALAKARSSADEPSVSATADVSSSLSSTAASASRKGGALDALRGGEDTPRAAAAPLPETEKEEEPLRPEEVKQKTSVAKIIDVRKSDAAGGKKKGKKSKAAAAAAEEAAKVDVGALLGLAPSTVGGESATGDAPAASTTEVPSSTSEKASDPFAALNAKGSGLFGSGGWD</sequence>
<protein>
    <recommendedName>
        <fullName evidence="6">L domain-like protein</fullName>
    </recommendedName>
</protein>
<feature type="region of interest" description="Disordered" evidence="3">
    <location>
        <begin position="605"/>
        <end position="655"/>
    </location>
</feature>
<keyword evidence="2" id="KW-0677">Repeat</keyword>
<feature type="compositionally biased region" description="Basic and acidic residues" evidence="3">
    <location>
        <begin position="549"/>
        <end position="558"/>
    </location>
</feature>
<feature type="region of interest" description="Disordered" evidence="3">
    <location>
        <begin position="400"/>
        <end position="590"/>
    </location>
</feature>
<comment type="caution">
    <text evidence="4">The sequence shown here is derived from an EMBL/GenBank/DDBJ whole genome shotgun (WGS) entry which is preliminary data.</text>
</comment>
<organism evidence="4 5">
    <name type="scientific">Rhodotorula mucilaginosa</name>
    <name type="common">Yeast</name>
    <name type="synonym">Rhodotorula rubra</name>
    <dbReference type="NCBI Taxonomy" id="5537"/>
    <lineage>
        <taxon>Eukaryota</taxon>
        <taxon>Fungi</taxon>
        <taxon>Dikarya</taxon>
        <taxon>Basidiomycota</taxon>
        <taxon>Pucciniomycotina</taxon>
        <taxon>Microbotryomycetes</taxon>
        <taxon>Sporidiobolales</taxon>
        <taxon>Sporidiobolaceae</taxon>
        <taxon>Rhodotorula</taxon>
    </lineage>
</organism>
<feature type="compositionally biased region" description="Polar residues" evidence="3">
    <location>
        <begin position="64"/>
        <end position="74"/>
    </location>
</feature>
<dbReference type="PANTHER" id="PTHR46652">
    <property type="entry name" value="LEUCINE-RICH REPEAT AND IQ DOMAIN-CONTAINING PROTEIN 1-RELATED"/>
    <property type="match status" value="1"/>
</dbReference>
<dbReference type="Pfam" id="PF13855">
    <property type="entry name" value="LRR_8"/>
    <property type="match status" value="1"/>
</dbReference>
<accession>A0A9P6VX24</accession>
<dbReference type="SMART" id="SM00364">
    <property type="entry name" value="LRR_BAC"/>
    <property type="match status" value="3"/>
</dbReference>
<dbReference type="Gene3D" id="3.80.10.10">
    <property type="entry name" value="Ribonuclease Inhibitor"/>
    <property type="match status" value="2"/>
</dbReference>
<dbReference type="EMBL" id="PUHQ01000081">
    <property type="protein sequence ID" value="KAG0657445.1"/>
    <property type="molecule type" value="Genomic_DNA"/>
</dbReference>
<dbReference type="InterPro" id="IPR032675">
    <property type="entry name" value="LRR_dom_sf"/>
</dbReference>
<feature type="region of interest" description="Disordered" evidence="3">
    <location>
        <begin position="248"/>
        <end position="281"/>
    </location>
</feature>
<name>A0A9P6VX24_RHOMI</name>
<feature type="region of interest" description="Disordered" evidence="3">
    <location>
        <begin position="1"/>
        <end position="74"/>
    </location>
</feature>
<evidence type="ECO:0000256" key="2">
    <source>
        <dbReference type="ARBA" id="ARBA00022737"/>
    </source>
</evidence>
<proteinExistence type="predicted"/>
<reference evidence="4 5" key="1">
    <citation type="submission" date="2020-11" db="EMBL/GenBank/DDBJ databases">
        <title>Kefir isolates.</title>
        <authorList>
            <person name="Marcisauskas S."/>
            <person name="Kim Y."/>
            <person name="Blasche S."/>
        </authorList>
    </citation>
    <scope>NUCLEOTIDE SEQUENCE [LARGE SCALE GENOMIC DNA]</scope>
    <source>
        <strain evidence="4 5">KR</strain>
    </source>
</reference>
<dbReference type="AlphaFoldDB" id="A0A9P6VX24"/>
<dbReference type="PANTHER" id="PTHR46652:SF7">
    <property type="entry name" value="LEUCINE-RICH REPEAT AND IQ DOMAIN-CONTAINING PROTEIN 1"/>
    <property type="match status" value="1"/>
</dbReference>
<dbReference type="Proteomes" id="UP000777482">
    <property type="component" value="Unassembled WGS sequence"/>
</dbReference>
<dbReference type="InterPro" id="IPR050836">
    <property type="entry name" value="SDS22/Internalin_LRR"/>
</dbReference>
<dbReference type="PROSITE" id="PS51450">
    <property type="entry name" value="LRR"/>
    <property type="match status" value="1"/>
</dbReference>
<feature type="compositionally biased region" description="Low complexity" evidence="3">
    <location>
        <begin position="454"/>
        <end position="468"/>
    </location>
</feature>
<evidence type="ECO:0000256" key="1">
    <source>
        <dbReference type="ARBA" id="ARBA00022614"/>
    </source>
</evidence>
<feature type="compositionally biased region" description="Basic and acidic residues" evidence="3">
    <location>
        <begin position="409"/>
        <end position="425"/>
    </location>
</feature>
<evidence type="ECO:0000313" key="4">
    <source>
        <dbReference type="EMBL" id="KAG0657445.1"/>
    </source>
</evidence>
<dbReference type="InterPro" id="IPR001611">
    <property type="entry name" value="Leu-rich_rpt"/>
</dbReference>
<keyword evidence="5" id="KW-1185">Reference proteome</keyword>
<evidence type="ECO:0008006" key="6">
    <source>
        <dbReference type="Google" id="ProtNLM"/>
    </source>
</evidence>